<dbReference type="Proteomes" id="UP000274920">
    <property type="component" value="Unassembled WGS sequence"/>
</dbReference>
<dbReference type="AlphaFoldDB" id="A0A3R8JJV6"/>
<feature type="transmembrane region" description="Helical" evidence="2">
    <location>
        <begin position="263"/>
        <end position="280"/>
    </location>
</feature>
<accession>A0A3R8JJV6</accession>
<feature type="transmembrane region" description="Helical" evidence="2">
    <location>
        <begin position="66"/>
        <end position="84"/>
    </location>
</feature>
<feature type="transmembrane region" description="Helical" evidence="2">
    <location>
        <begin position="471"/>
        <end position="489"/>
    </location>
</feature>
<dbReference type="EMBL" id="RHJS01000002">
    <property type="protein sequence ID" value="RRK30258.1"/>
    <property type="molecule type" value="Genomic_DNA"/>
</dbReference>
<keyword evidence="2" id="KW-0812">Transmembrane</keyword>
<feature type="transmembrane region" description="Helical" evidence="2">
    <location>
        <begin position="535"/>
        <end position="555"/>
    </location>
</feature>
<evidence type="ECO:0000256" key="2">
    <source>
        <dbReference type="SAM" id="Phobius"/>
    </source>
</evidence>
<organism evidence="3 4">
    <name type="scientific">Schaedlerella arabinosiphila</name>
    <dbReference type="NCBI Taxonomy" id="2044587"/>
    <lineage>
        <taxon>Bacteria</taxon>
        <taxon>Bacillati</taxon>
        <taxon>Bacillota</taxon>
        <taxon>Clostridia</taxon>
        <taxon>Lachnospirales</taxon>
        <taxon>Lachnospiraceae</taxon>
        <taxon>Schaedlerella</taxon>
    </lineage>
</organism>
<keyword evidence="2" id="KW-1133">Transmembrane helix</keyword>
<gene>
    <name evidence="3" type="ORF">EBB54_01840</name>
</gene>
<feature type="transmembrane region" description="Helical" evidence="2">
    <location>
        <begin position="201"/>
        <end position="220"/>
    </location>
</feature>
<evidence type="ECO:0000313" key="4">
    <source>
        <dbReference type="Proteomes" id="UP000274920"/>
    </source>
</evidence>
<feature type="transmembrane region" description="Helical" evidence="2">
    <location>
        <begin position="442"/>
        <end position="459"/>
    </location>
</feature>
<evidence type="ECO:0000313" key="3">
    <source>
        <dbReference type="EMBL" id="RRK30258.1"/>
    </source>
</evidence>
<keyword evidence="4" id="KW-1185">Reference proteome</keyword>
<evidence type="ECO:0000256" key="1">
    <source>
        <dbReference type="SAM" id="MobiDB-lite"/>
    </source>
</evidence>
<protein>
    <submittedName>
        <fullName evidence="3">Uncharacterized protein</fullName>
    </submittedName>
</protein>
<reference evidence="3" key="1">
    <citation type="submission" date="2018-10" db="EMBL/GenBank/DDBJ databases">
        <title>Schaedlerella arabinophila gen. nov. sp. nov., isolated from the mouse intestinal tract and comparative analysis with the genome of the closely related altered Schaedler flora strain ASF502.</title>
        <authorList>
            <person name="Miyake S."/>
            <person name="Soh M."/>
            <person name="Seedorf H."/>
        </authorList>
    </citation>
    <scope>NUCLEOTIDE SEQUENCE [LARGE SCALE GENOMIC DNA]</scope>
    <source>
        <strain evidence="3">DSM 106076</strain>
    </source>
</reference>
<feature type="transmembrane region" description="Helical" evidence="2">
    <location>
        <begin position="345"/>
        <end position="368"/>
    </location>
</feature>
<feature type="transmembrane region" description="Helical" evidence="2">
    <location>
        <begin position="226"/>
        <end position="243"/>
    </location>
</feature>
<feature type="transmembrane region" description="Helical" evidence="2">
    <location>
        <begin position="509"/>
        <end position="528"/>
    </location>
</feature>
<feature type="transmembrane region" description="Helical" evidence="2">
    <location>
        <begin position="42"/>
        <end position="60"/>
    </location>
</feature>
<name>A0A3R8JJV6_9FIRM</name>
<sequence length="760" mass="88354">MDTWYWIFEYGKVFCGYVFLMFLWPSVVFCGHLREKTKTYRFSFCVTVQIVLINTVVLTLGLFHILHRFFVLFLFYGVFALALVQKLRQHLTSIDLEKLKVYRLSTIRIRVKEYVSEIWRRVYPLLREYGLLLAVIVYGMLYFSYGAFQVRAYGYGDLYAHHDWINGLLEGRIFSGGVYPAAMHCFIYCMNSLLGIRVYSILLFMQGIHTAVLFISVYILLRKIFYYKYTPVFVIMLFLTLDLVNADQIQSMFRLQITLPQEFCLHTVFLCAFYLIVYLKNTDFIFWRDRLSKCHWDRNLFLFMMSLAAAVMTHFHTTIMVFLICVPFAAFVWKKILRREYLIPLTAAVLCSCLIAAAPMAAALAAGIPWNSSINWAVNAMSGEESRSLREEKELPKEGEETEQANPQMERKEISITAFIINLFIGGYEKSGYAALYGRGRGNWIIFFTMLAVIYCWQVHRKLRGGFLNDICSLYPPVILASFVYVLVYEAPMLGLPDLIPEGRFFVPGHMMVLAVTMIPVDVLFSILELFCRKCILKVVSALSVLGIYGGALLMGNYRGFLFYELVKYSSAVSVTESIVDTFPRHSYTIVSPTDEIYSIIGQGWHEELLTFVEKCESEEYTLPSEYVFVYVEKKPLLYAQCHFHQGPSWLGSEKYQEPYWNIYSKKYPDGGASQSPEVIASETSEKEAEKKIPEYTNPWLKYTKLGSRTILESKAYEWCRHFSELYPFEMNVYYEDEDFVCYYFRQDTASLYNLALGME</sequence>
<feature type="transmembrane region" description="Helical" evidence="2">
    <location>
        <begin position="129"/>
        <end position="148"/>
    </location>
</feature>
<proteinExistence type="predicted"/>
<comment type="caution">
    <text evidence="3">The sequence shown here is derived from an EMBL/GenBank/DDBJ whole genome shotgun (WGS) entry which is preliminary data.</text>
</comment>
<feature type="compositionally biased region" description="Basic and acidic residues" evidence="1">
    <location>
        <begin position="387"/>
        <end position="399"/>
    </location>
</feature>
<feature type="transmembrane region" description="Helical" evidence="2">
    <location>
        <begin position="6"/>
        <end position="30"/>
    </location>
</feature>
<feature type="transmembrane region" description="Helical" evidence="2">
    <location>
        <begin position="300"/>
        <end position="333"/>
    </location>
</feature>
<dbReference type="RefSeq" id="WP_125126105.1">
    <property type="nucleotide sequence ID" value="NZ_RHJS01000002.1"/>
</dbReference>
<keyword evidence="2" id="KW-0472">Membrane</keyword>
<feature type="region of interest" description="Disordered" evidence="1">
    <location>
        <begin position="387"/>
        <end position="408"/>
    </location>
</feature>